<dbReference type="PANTHER" id="PTHR33120:SF59">
    <property type="entry name" value="EXPRESSED PROTEIN"/>
    <property type="match status" value="1"/>
</dbReference>
<organism evidence="3">
    <name type="scientific">Aegilops tauschii</name>
    <name type="common">Tausch's goatgrass</name>
    <name type="synonym">Aegilops squarrosa</name>
    <dbReference type="NCBI Taxonomy" id="37682"/>
    <lineage>
        <taxon>Eukaryota</taxon>
        <taxon>Viridiplantae</taxon>
        <taxon>Streptophyta</taxon>
        <taxon>Embryophyta</taxon>
        <taxon>Tracheophyta</taxon>
        <taxon>Spermatophyta</taxon>
        <taxon>Magnoliopsida</taxon>
        <taxon>Liliopsida</taxon>
        <taxon>Poales</taxon>
        <taxon>Poaceae</taxon>
        <taxon>BOP clade</taxon>
        <taxon>Pooideae</taxon>
        <taxon>Triticodae</taxon>
        <taxon>Triticeae</taxon>
        <taxon>Triticinae</taxon>
        <taxon>Aegilops</taxon>
    </lineage>
</organism>
<reference evidence="3" key="1">
    <citation type="submission" date="2015-06" db="UniProtKB">
        <authorList>
            <consortium name="EnsemblPlants"/>
        </authorList>
    </citation>
    <scope>IDENTIFICATION</scope>
</reference>
<sequence length="475" mass="52852">MYGKRLRTIGDDHVTRVTEAESMEQDIRVLLGQIHGFYKKALNRLPVKGIRSLAPRLLKAGLCIGFLDPISNIILNTISYCPSPLPTHEEGVLARKTILSKIITDTDDPRVFELPLDAHTAHSMTVARRSLEGLVSFLIYYYRYLAEAEALRYLRLAGADLLLAVWLIDQDRNKPSVSVSDLLDRKPPFDISSPTTKIALRCAAASARHPEPAILVSASLLLASSLGNVSEYLHQHPRLSIRMIHELYLDALSKLPGDGLCKRLACSLLKAGYCYGPMDPVSNIILNTVWYGSTFSTHHEFELSFEVDMICTNALMRIECCSLYGLVAFMRTLFSALTDHDAIWYLLISNADIRSAIKMAEVDGHSVCYDNDPYREAARASWHPDTDALVQYELQVICTVNPVVVEGTSVALFKKNGKYEYSHINFWATPKGSNFSAPGPVLFFAQCSNGDKDEDERPSMCVPVSSSWISDGILS</sequence>
<name>M8BSK6_AEGTA</name>
<evidence type="ECO:0000259" key="2">
    <source>
        <dbReference type="Pfam" id="PF20235"/>
    </source>
</evidence>
<dbReference type="EnsemblPlants" id="EMT05952">
    <property type="protein sequence ID" value="EMT05952"/>
    <property type="gene ID" value="F775_02337"/>
</dbReference>
<dbReference type="PANTHER" id="PTHR33120">
    <property type="entry name" value="EXPRESSED PROTEIN-RELATED"/>
    <property type="match status" value="1"/>
</dbReference>
<dbReference type="InterPro" id="IPR022059">
    <property type="entry name" value="DUF3615"/>
</dbReference>
<dbReference type="InterPro" id="IPR046527">
    <property type="entry name" value="PIR2-like_helical"/>
</dbReference>
<accession>M8BSK6</accession>
<dbReference type="AlphaFoldDB" id="M8BSK6"/>
<dbReference type="ExpressionAtlas" id="M8BSK6">
    <property type="expression patterns" value="baseline"/>
</dbReference>
<feature type="domain" description="PIR2-like helical" evidence="2">
    <location>
        <begin position="33"/>
        <end position="168"/>
    </location>
</feature>
<dbReference type="Pfam" id="PF20235">
    <property type="entry name" value="PIR2-like_helical"/>
    <property type="match status" value="2"/>
</dbReference>
<evidence type="ECO:0000259" key="1">
    <source>
        <dbReference type="Pfam" id="PF12274"/>
    </source>
</evidence>
<dbReference type="Pfam" id="PF12274">
    <property type="entry name" value="DUF3615"/>
    <property type="match status" value="1"/>
</dbReference>
<protein>
    <submittedName>
        <fullName evidence="3">Uncharacterized protein</fullName>
    </submittedName>
</protein>
<evidence type="ECO:0000313" key="3">
    <source>
        <dbReference type="EnsemblPlants" id="EMT05952"/>
    </source>
</evidence>
<feature type="domain" description="PIR2-like helical" evidence="2">
    <location>
        <begin position="243"/>
        <end position="360"/>
    </location>
</feature>
<proteinExistence type="predicted"/>
<feature type="domain" description="DUF3615" evidence="1">
    <location>
        <begin position="390"/>
        <end position="467"/>
    </location>
</feature>